<dbReference type="EMBL" id="CAXDID020000003">
    <property type="protein sequence ID" value="CAL5972732.1"/>
    <property type="molecule type" value="Genomic_DNA"/>
</dbReference>
<evidence type="ECO:0000313" key="1">
    <source>
        <dbReference type="EMBL" id="CAI9927494.1"/>
    </source>
</evidence>
<proteinExistence type="predicted"/>
<dbReference type="EMBL" id="CATOUU010000380">
    <property type="protein sequence ID" value="CAI9927494.1"/>
    <property type="molecule type" value="Genomic_DNA"/>
</dbReference>
<keyword evidence="3" id="KW-1185">Reference proteome</keyword>
<accession>A0AA86NX45</accession>
<protein>
    <submittedName>
        <fullName evidence="2">Hypothetical_protein</fullName>
    </submittedName>
</protein>
<comment type="caution">
    <text evidence="1">The sequence shown here is derived from an EMBL/GenBank/DDBJ whole genome shotgun (WGS) entry which is preliminary data.</text>
</comment>
<reference evidence="1" key="1">
    <citation type="submission" date="2023-06" db="EMBL/GenBank/DDBJ databases">
        <authorList>
            <person name="Kurt Z."/>
        </authorList>
    </citation>
    <scope>NUCLEOTIDE SEQUENCE</scope>
</reference>
<dbReference type="Proteomes" id="UP001642409">
    <property type="component" value="Unassembled WGS sequence"/>
</dbReference>
<dbReference type="AlphaFoldDB" id="A0AA86NX45"/>
<reference evidence="2 3" key="2">
    <citation type="submission" date="2024-07" db="EMBL/GenBank/DDBJ databases">
        <authorList>
            <person name="Akdeniz Z."/>
        </authorList>
    </citation>
    <scope>NUCLEOTIDE SEQUENCE [LARGE SCALE GENOMIC DNA]</scope>
</reference>
<organism evidence="1">
    <name type="scientific">Hexamita inflata</name>
    <dbReference type="NCBI Taxonomy" id="28002"/>
    <lineage>
        <taxon>Eukaryota</taxon>
        <taxon>Metamonada</taxon>
        <taxon>Diplomonadida</taxon>
        <taxon>Hexamitidae</taxon>
        <taxon>Hexamitinae</taxon>
        <taxon>Hexamita</taxon>
    </lineage>
</organism>
<sequence>MLQLHDYHFPFLFQNHILQTKLFTYQEAKLVAMFIIRNGVNNLQNVQKYLPRKSMQEIQEFINDCLFVRSYEPNILNLFDLVHRAMQDNISINTRVAMVKCIKYFSEKQTQVAYNQVQEIFF</sequence>
<name>A0AA86NX45_9EUKA</name>
<evidence type="ECO:0000313" key="2">
    <source>
        <dbReference type="EMBL" id="CAL5972732.1"/>
    </source>
</evidence>
<gene>
    <name evidence="1" type="ORF">HINF_LOCUS15139</name>
    <name evidence="2" type="ORF">HINF_LOCUS2052</name>
</gene>
<evidence type="ECO:0000313" key="3">
    <source>
        <dbReference type="Proteomes" id="UP001642409"/>
    </source>
</evidence>